<gene>
    <name evidence="2" type="ORF">DYB26_012524</name>
</gene>
<comment type="caution">
    <text evidence="2">The sequence shown here is derived from an EMBL/GenBank/DDBJ whole genome shotgun (WGS) entry which is preliminary data.</text>
</comment>
<evidence type="ECO:0000313" key="2">
    <source>
        <dbReference type="EMBL" id="RHZ01695.1"/>
    </source>
</evidence>
<dbReference type="PANTHER" id="PTHR37558">
    <property type="entry name" value="HTH CENPB-TYPE DOMAIN-CONTAINING PROTEIN"/>
    <property type="match status" value="1"/>
</dbReference>
<name>A0A3R7EIS6_APHAT</name>
<feature type="domain" description="Myb-like" evidence="1">
    <location>
        <begin position="20"/>
        <end position="87"/>
    </location>
</feature>
<dbReference type="PROSITE" id="PS50090">
    <property type="entry name" value="MYB_LIKE"/>
    <property type="match status" value="1"/>
</dbReference>
<organism evidence="2 3">
    <name type="scientific">Aphanomyces astaci</name>
    <name type="common">Crayfish plague agent</name>
    <dbReference type="NCBI Taxonomy" id="112090"/>
    <lineage>
        <taxon>Eukaryota</taxon>
        <taxon>Sar</taxon>
        <taxon>Stramenopiles</taxon>
        <taxon>Oomycota</taxon>
        <taxon>Saprolegniomycetes</taxon>
        <taxon>Saprolegniales</taxon>
        <taxon>Verrucalvaceae</taxon>
        <taxon>Aphanomyces</taxon>
    </lineage>
</organism>
<protein>
    <recommendedName>
        <fullName evidence="1">Myb-like domain-containing protein</fullName>
    </recommendedName>
</protein>
<dbReference type="Proteomes" id="UP000286510">
    <property type="component" value="Unassembled WGS sequence"/>
</dbReference>
<dbReference type="Gene3D" id="1.10.10.60">
    <property type="entry name" value="Homeodomain-like"/>
    <property type="match status" value="1"/>
</dbReference>
<dbReference type="PANTHER" id="PTHR37558:SF1">
    <property type="entry name" value="HTH CENPB-TYPE DOMAIN-CONTAINING PROTEIN"/>
    <property type="match status" value="1"/>
</dbReference>
<evidence type="ECO:0000313" key="3">
    <source>
        <dbReference type="Proteomes" id="UP000286510"/>
    </source>
</evidence>
<sequence length="234" mass="26900">MYKLSKRLVTCSATTNMSVQHDTKRKKWTFDEDIVLLRQVSADLPFEASHGTIGSNWESVARTLTSCSTFGRNVNGKKCQNRFNILLDEHKILRQEAMKASGASEDETEKTQLLDDLLLRMQETEEKSVKASIAASAANRSKDLNAHHVRHEAMKTIGKRKVEELGPSKSTPSKKQEMEYLVDMLRVESEKQLEFEKFKFEKEMQDRQAEREARLELARLENEKVLNLAKLNKI</sequence>
<dbReference type="EMBL" id="QUTF01018641">
    <property type="protein sequence ID" value="RHZ01695.1"/>
    <property type="molecule type" value="Genomic_DNA"/>
</dbReference>
<proteinExistence type="predicted"/>
<dbReference type="InterPro" id="IPR001005">
    <property type="entry name" value="SANT/Myb"/>
</dbReference>
<evidence type="ECO:0000259" key="1">
    <source>
        <dbReference type="PROSITE" id="PS50090"/>
    </source>
</evidence>
<dbReference type="VEuPathDB" id="FungiDB:H257_13170"/>
<accession>A0A3R7EIS6</accession>
<dbReference type="AlphaFoldDB" id="A0A3R7EIS6"/>
<reference evidence="2 3" key="1">
    <citation type="submission" date="2018-08" db="EMBL/GenBank/DDBJ databases">
        <title>Aphanomyces genome sequencing and annotation.</title>
        <authorList>
            <person name="Minardi D."/>
            <person name="Oidtmann B."/>
            <person name="Van Der Giezen M."/>
            <person name="Studholme D.J."/>
        </authorList>
    </citation>
    <scope>NUCLEOTIDE SEQUENCE [LARGE SCALE GENOMIC DNA]</scope>
    <source>
        <strain evidence="2 3">FDL457</strain>
    </source>
</reference>